<organism evidence="5 6">
    <name type="scientific">Paramarasmius palmivorus</name>
    <dbReference type="NCBI Taxonomy" id="297713"/>
    <lineage>
        <taxon>Eukaryota</taxon>
        <taxon>Fungi</taxon>
        <taxon>Dikarya</taxon>
        <taxon>Basidiomycota</taxon>
        <taxon>Agaricomycotina</taxon>
        <taxon>Agaricomycetes</taxon>
        <taxon>Agaricomycetidae</taxon>
        <taxon>Agaricales</taxon>
        <taxon>Marasmiineae</taxon>
        <taxon>Marasmiaceae</taxon>
        <taxon>Paramarasmius</taxon>
    </lineage>
</organism>
<dbReference type="InterPro" id="IPR011009">
    <property type="entry name" value="Kinase-like_dom_sf"/>
</dbReference>
<reference evidence="5 6" key="1">
    <citation type="submission" date="2024-01" db="EMBL/GenBank/DDBJ databases">
        <title>A draft genome for a cacao thread blight-causing isolate of Paramarasmius palmivorus.</title>
        <authorList>
            <person name="Baruah I.K."/>
            <person name="Bukari Y."/>
            <person name="Amoako-Attah I."/>
            <person name="Meinhardt L.W."/>
            <person name="Bailey B.A."/>
            <person name="Cohen S.P."/>
        </authorList>
    </citation>
    <scope>NUCLEOTIDE SEQUENCE [LARGE SCALE GENOMIC DNA]</scope>
    <source>
        <strain evidence="5 6">GH-12</strain>
    </source>
</reference>
<feature type="compositionally biased region" description="Polar residues" evidence="3">
    <location>
        <begin position="334"/>
        <end position="344"/>
    </location>
</feature>
<dbReference type="Proteomes" id="UP001383192">
    <property type="component" value="Unassembled WGS sequence"/>
</dbReference>
<dbReference type="SMART" id="SM00220">
    <property type="entry name" value="S_TKc"/>
    <property type="match status" value="1"/>
</dbReference>
<evidence type="ECO:0000256" key="1">
    <source>
        <dbReference type="ARBA" id="ARBA00022741"/>
    </source>
</evidence>
<evidence type="ECO:0000256" key="2">
    <source>
        <dbReference type="ARBA" id="ARBA00022840"/>
    </source>
</evidence>
<dbReference type="InterPro" id="IPR001245">
    <property type="entry name" value="Ser-Thr/Tyr_kinase_cat_dom"/>
</dbReference>
<dbReference type="GO" id="GO:0005524">
    <property type="term" value="F:ATP binding"/>
    <property type="evidence" value="ECO:0007669"/>
    <property type="project" value="UniProtKB-KW"/>
</dbReference>
<dbReference type="PROSITE" id="PS50011">
    <property type="entry name" value="PROTEIN_KINASE_DOM"/>
    <property type="match status" value="1"/>
</dbReference>
<evidence type="ECO:0000256" key="3">
    <source>
        <dbReference type="SAM" id="MobiDB-lite"/>
    </source>
</evidence>
<dbReference type="PROSITE" id="PS00108">
    <property type="entry name" value="PROTEIN_KINASE_ST"/>
    <property type="match status" value="1"/>
</dbReference>
<dbReference type="Pfam" id="PF07714">
    <property type="entry name" value="PK_Tyr_Ser-Thr"/>
    <property type="match status" value="1"/>
</dbReference>
<keyword evidence="6" id="KW-1185">Reference proteome</keyword>
<dbReference type="PANTHER" id="PTHR44329">
    <property type="entry name" value="SERINE/THREONINE-PROTEIN KINASE TNNI3K-RELATED"/>
    <property type="match status" value="1"/>
</dbReference>
<dbReference type="SMART" id="SM00555">
    <property type="entry name" value="GIT"/>
    <property type="match status" value="2"/>
</dbReference>
<dbReference type="PRINTS" id="PR00109">
    <property type="entry name" value="TYRKINASE"/>
</dbReference>
<keyword evidence="1" id="KW-0547">Nucleotide-binding</keyword>
<dbReference type="InterPro" id="IPR008271">
    <property type="entry name" value="Ser/Thr_kinase_AS"/>
</dbReference>
<dbReference type="InterPro" id="IPR013724">
    <property type="entry name" value="GIT_SHD"/>
</dbReference>
<evidence type="ECO:0000313" key="5">
    <source>
        <dbReference type="EMBL" id="KAK7037376.1"/>
    </source>
</evidence>
<feature type="compositionally biased region" description="Low complexity" evidence="3">
    <location>
        <begin position="80"/>
        <end position="99"/>
    </location>
</feature>
<evidence type="ECO:0000259" key="4">
    <source>
        <dbReference type="PROSITE" id="PS50011"/>
    </source>
</evidence>
<dbReference type="InterPro" id="IPR051681">
    <property type="entry name" value="Ser/Thr_Kinases-Pseudokinases"/>
</dbReference>
<dbReference type="PANTHER" id="PTHR44329:SF298">
    <property type="entry name" value="MIXED LINEAGE KINASE DOMAIN-LIKE PROTEIN"/>
    <property type="match status" value="1"/>
</dbReference>
<proteinExistence type="predicted"/>
<feature type="region of interest" description="Disordered" evidence="3">
    <location>
        <begin position="80"/>
        <end position="171"/>
    </location>
</feature>
<dbReference type="InterPro" id="IPR000719">
    <property type="entry name" value="Prot_kinase_dom"/>
</dbReference>
<comment type="caution">
    <text evidence="5">The sequence shown here is derived from an EMBL/GenBank/DDBJ whole genome shotgun (WGS) entry which is preliminary data.</text>
</comment>
<dbReference type="SUPFAM" id="SSF56112">
    <property type="entry name" value="Protein kinase-like (PK-like)"/>
    <property type="match status" value="1"/>
</dbReference>
<feature type="compositionally biased region" description="Low complexity" evidence="3">
    <location>
        <begin position="300"/>
        <end position="313"/>
    </location>
</feature>
<dbReference type="Pfam" id="PF08518">
    <property type="entry name" value="GIT_SHD"/>
    <property type="match status" value="2"/>
</dbReference>
<sequence length="803" mass="89358">MKKLFGGITKRAANRNFSPNDSPLPLPIHAIDTQPPPHSHPAHISSEAEDLDELSVPYDLIDPPFHNPYPPASWSYYRTLTPANQPTAPPQQQQQALPVPRKKRPSYNTHGPAGTDTPVGTGGNVPAPGIFRELDPSLPHPNEHGHHPSASGDAVPASARPGIDNENTPPVPQIDYRAISKVHFEEINKFLATYLAGALEGSRSTARKKLPRLTVRQFHELSTDVYDELLRRKNEELEVPFLPIKDDFHPRRNQARQKLATLPASRFEDLSGDVHFELARRYPEFKEDPGSTQDNDDSDSPANSPSTVDVSDSSVHEPDIDETSQRQLLREDSNLNVDSSTRQDQVLPFHPADLGTDKDSLDLGASDMTTWAAYDGNIPIIAPHDWTQESSESQENGRTGNLKTREESYSASADYAAQLRNLQLIFDNEIAYRILLAQRGTTAQSLLDWLQQLIDAPGVSKRLRVSICKTMIRLSRRNGICPSCLTIRGVTKIGDYPVAGGGFGDIWKGRVGMADNQLVCLKVVKVYLMSELKEKLKEYLCEAIIWRQLRHPNLLPCLGLYYLDDESQRICLVSPWMEYGNLVEFLRNQPPEAVDHVQLMHDIASGLSHLHASNIIHGDLKGVNVLITRSRRACIADFGLSRVADSQIFKVTSTAAHAAGTARWSAPEIHAGDPSTTWSDIYSVGCLYYEIITGLVPFYDLSKEAAVLLAVIQGKRPVRPSNIMISDALWALINDCWNTEPTSRPTAENLLCRLPIIDRTLVPAEDWDTKLFAALQRNAGSTISEHREVLEFLEKLKSTLPHI</sequence>
<feature type="domain" description="Protein kinase" evidence="4">
    <location>
        <begin position="492"/>
        <end position="757"/>
    </location>
</feature>
<name>A0AAW0CFS8_9AGAR</name>
<dbReference type="EMBL" id="JAYKXP010000047">
    <property type="protein sequence ID" value="KAK7037376.1"/>
    <property type="molecule type" value="Genomic_DNA"/>
</dbReference>
<protein>
    <submittedName>
        <fullName evidence="5">Rho guanine nucleotide exchange factor</fullName>
    </submittedName>
</protein>
<feature type="region of interest" description="Disordered" evidence="3">
    <location>
        <begin position="284"/>
        <end position="359"/>
    </location>
</feature>
<gene>
    <name evidence="5" type="primary">TUS1_11</name>
    <name evidence="5" type="ORF">VNI00_011126</name>
</gene>
<keyword evidence="2" id="KW-0067">ATP-binding</keyword>
<dbReference type="GO" id="GO:0004674">
    <property type="term" value="F:protein serine/threonine kinase activity"/>
    <property type="evidence" value="ECO:0007669"/>
    <property type="project" value="TreeGrafter"/>
</dbReference>
<evidence type="ECO:0000313" key="6">
    <source>
        <dbReference type="Proteomes" id="UP001383192"/>
    </source>
</evidence>
<accession>A0AAW0CFS8</accession>
<dbReference type="Gene3D" id="1.10.510.10">
    <property type="entry name" value="Transferase(Phosphotransferase) domain 1"/>
    <property type="match status" value="1"/>
</dbReference>
<dbReference type="AlphaFoldDB" id="A0AAW0CFS8"/>
<feature type="region of interest" description="Disordered" evidence="3">
    <location>
        <begin position="1"/>
        <end position="44"/>
    </location>
</feature>